<dbReference type="SUPFAM" id="SSF55347">
    <property type="entry name" value="Glyceraldehyde-3-phosphate dehydrogenase-like, C-terminal domain"/>
    <property type="match status" value="1"/>
</dbReference>
<dbReference type="GO" id="GO:0005737">
    <property type="term" value="C:cytoplasm"/>
    <property type="evidence" value="ECO:0007669"/>
    <property type="project" value="UniProtKB-SubCell"/>
</dbReference>
<evidence type="ECO:0000313" key="17">
    <source>
        <dbReference type="Proteomes" id="UP000516514"/>
    </source>
</evidence>
<dbReference type="PIRSF" id="PIRSF000161">
    <property type="entry name" value="DHPR"/>
    <property type="match status" value="1"/>
</dbReference>
<feature type="active site" description="Proton donor/acceptor" evidence="13">
    <location>
        <position position="154"/>
    </location>
</feature>
<evidence type="ECO:0000256" key="4">
    <source>
        <dbReference type="ARBA" id="ARBA00022857"/>
    </source>
</evidence>
<feature type="binding site" evidence="13">
    <location>
        <begin position="164"/>
        <end position="165"/>
    </location>
    <ligand>
        <name>(S)-2,3,4,5-tetrahydrodipicolinate</name>
        <dbReference type="ChEBI" id="CHEBI:16845"/>
    </ligand>
</feature>
<keyword evidence="7 13" id="KW-0520">NAD</keyword>
<comment type="subunit">
    <text evidence="13">Homotetramer.</text>
</comment>
<evidence type="ECO:0000256" key="8">
    <source>
        <dbReference type="ARBA" id="ARBA00023154"/>
    </source>
</evidence>
<evidence type="ECO:0000256" key="9">
    <source>
        <dbReference type="ARBA" id="ARBA00037922"/>
    </source>
</evidence>
<dbReference type="Proteomes" id="UP000516514">
    <property type="component" value="Chromosome"/>
</dbReference>
<feature type="binding site" evidence="13">
    <location>
        <position position="40"/>
    </location>
    <ligand>
        <name>NADP(+)</name>
        <dbReference type="ChEBI" id="CHEBI:58349"/>
    </ligand>
</feature>
<keyword evidence="2 13" id="KW-0963">Cytoplasm</keyword>
<dbReference type="GO" id="GO:0008839">
    <property type="term" value="F:4-hydroxy-tetrahydrodipicolinate reductase"/>
    <property type="evidence" value="ECO:0007669"/>
    <property type="project" value="UniProtKB-UniRule"/>
</dbReference>
<comment type="catalytic activity">
    <reaction evidence="11 13">
        <text>(S)-2,3,4,5-tetrahydrodipicolinate + NADP(+) + H2O = (2S,4S)-4-hydroxy-2,3,4,5-tetrahydrodipicolinate + NADPH + H(+)</text>
        <dbReference type="Rhea" id="RHEA:35331"/>
        <dbReference type="ChEBI" id="CHEBI:15377"/>
        <dbReference type="ChEBI" id="CHEBI:15378"/>
        <dbReference type="ChEBI" id="CHEBI:16845"/>
        <dbReference type="ChEBI" id="CHEBI:57783"/>
        <dbReference type="ChEBI" id="CHEBI:58349"/>
        <dbReference type="ChEBI" id="CHEBI:67139"/>
        <dbReference type="EC" id="1.17.1.8"/>
    </reaction>
</comment>
<evidence type="ECO:0000256" key="7">
    <source>
        <dbReference type="ARBA" id="ARBA00023027"/>
    </source>
</evidence>
<accession>A0A7L7YLH0</accession>
<dbReference type="UniPathway" id="UPA00034">
    <property type="reaction ID" value="UER00018"/>
</dbReference>
<evidence type="ECO:0000256" key="6">
    <source>
        <dbReference type="ARBA" id="ARBA00023002"/>
    </source>
</evidence>
<keyword evidence="8 13" id="KW-0457">Lysine biosynthesis</keyword>
<feature type="binding site" evidence="13">
    <location>
        <begin position="121"/>
        <end position="124"/>
    </location>
    <ligand>
        <name>NAD(+)</name>
        <dbReference type="ChEBI" id="CHEBI:57540"/>
    </ligand>
</feature>
<dbReference type="EMBL" id="CP061738">
    <property type="protein sequence ID" value="QOD38102.1"/>
    <property type="molecule type" value="Genomic_DNA"/>
</dbReference>
<name>A0A7L7YLH0_9RICK</name>
<dbReference type="PANTHER" id="PTHR20836">
    <property type="entry name" value="DIHYDRODIPICOLINATE REDUCTASE"/>
    <property type="match status" value="1"/>
</dbReference>
<dbReference type="NCBIfam" id="TIGR00036">
    <property type="entry name" value="dapB"/>
    <property type="match status" value="1"/>
</dbReference>
<dbReference type="RefSeq" id="WP_191110922.1">
    <property type="nucleotide sequence ID" value="NZ_CP061738.1"/>
</dbReference>
<comment type="function">
    <text evidence="13">Catalyzes the conversion of 4-hydroxy-tetrahydrodipicolinate (HTPA) to tetrahydrodipicolinate.</text>
</comment>
<comment type="pathway">
    <text evidence="9 13">Amino-acid biosynthesis; L-lysine biosynthesis via DAP pathway; (S)-tetrahydrodipicolinate from L-aspartate: step 4/4.</text>
</comment>
<reference evidence="16 17" key="1">
    <citation type="submission" date="2020-09" db="EMBL/GenBank/DDBJ databases">
        <title>An Earliest Endosymbiont, Wolbachia massiliensis sp. nov., Strain PL13 From the Bed Bug (Cimex hemipterius), Type strain of a New supergroup T.</title>
        <authorList>
            <person name="Laidoudi Y."/>
            <person name="Levasseur A."/>
            <person name="Medkour H."/>
            <person name="Maaloum M."/>
            <person name="BenKhedher M."/>
            <person name="Sambou M."/>
            <person name="Bassene H."/>
            <person name="Davoust B."/>
            <person name="Fenollar F."/>
            <person name="Raoult D."/>
            <person name="Mediannikov O."/>
        </authorList>
    </citation>
    <scope>NUCLEOTIDE SEQUENCE [LARGE SCALE GENOMIC DNA]</scope>
    <source>
        <strain evidence="16 17">PL13</strain>
    </source>
</reference>
<dbReference type="CDD" id="cd02274">
    <property type="entry name" value="DHDPR_N"/>
    <property type="match status" value="1"/>
</dbReference>
<dbReference type="EC" id="1.17.1.8" evidence="10 13"/>
<gene>
    <name evidence="13" type="primary">dapB</name>
    <name evidence="16" type="ORF">ID128_04785</name>
</gene>
<feature type="active site" description="Proton donor" evidence="13">
    <location>
        <position position="158"/>
    </location>
</feature>
<keyword evidence="17" id="KW-1185">Reference proteome</keyword>
<organism evidence="16 17">
    <name type="scientific">Candidatus Wolbachia massiliensis</name>
    <dbReference type="NCBI Taxonomy" id="1845000"/>
    <lineage>
        <taxon>Bacteria</taxon>
        <taxon>Pseudomonadati</taxon>
        <taxon>Pseudomonadota</taxon>
        <taxon>Alphaproteobacteria</taxon>
        <taxon>Rickettsiales</taxon>
        <taxon>Anaplasmataceae</taxon>
        <taxon>Wolbachieae</taxon>
        <taxon>Wolbachia</taxon>
    </lineage>
</organism>
<keyword evidence="6 13" id="KW-0560">Oxidoreductase</keyword>
<proteinExistence type="inferred from homology"/>
<dbReference type="GO" id="GO:0009089">
    <property type="term" value="P:lysine biosynthetic process via diaminopimelate"/>
    <property type="evidence" value="ECO:0007669"/>
    <property type="project" value="UniProtKB-UniRule"/>
</dbReference>
<dbReference type="Pfam" id="PF05173">
    <property type="entry name" value="DapB_C"/>
    <property type="match status" value="1"/>
</dbReference>
<dbReference type="GO" id="GO:0051287">
    <property type="term" value="F:NAD binding"/>
    <property type="evidence" value="ECO:0007669"/>
    <property type="project" value="UniProtKB-UniRule"/>
</dbReference>
<evidence type="ECO:0000256" key="2">
    <source>
        <dbReference type="ARBA" id="ARBA00022490"/>
    </source>
</evidence>
<feature type="domain" description="Dihydrodipicolinate reductase C-terminal" evidence="15">
    <location>
        <begin position="127"/>
        <end position="264"/>
    </location>
</feature>
<evidence type="ECO:0000256" key="1">
    <source>
        <dbReference type="ARBA" id="ARBA00006642"/>
    </source>
</evidence>
<dbReference type="KEGG" id="wms:ID128_04785"/>
<dbReference type="GO" id="GO:0050661">
    <property type="term" value="F:NADP binding"/>
    <property type="evidence" value="ECO:0007669"/>
    <property type="project" value="UniProtKB-UniRule"/>
</dbReference>
<evidence type="ECO:0000256" key="10">
    <source>
        <dbReference type="ARBA" id="ARBA00038983"/>
    </source>
</evidence>
<dbReference type="SUPFAM" id="SSF51735">
    <property type="entry name" value="NAD(P)-binding Rossmann-fold domains"/>
    <property type="match status" value="1"/>
</dbReference>
<feature type="binding site" evidence="13">
    <location>
        <begin position="9"/>
        <end position="14"/>
    </location>
    <ligand>
        <name>NAD(+)</name>
        <dbReference type="ChEBI" id="CHEBI:57540"/>
    </ligand>
</feature>
<dbReference type="InterPro" id="IPR023940">
    <property type="entry name" value="DHDPR_bac"/>
</dbReference>
<keyword evidence="5 13" id="KW-0220">Diaminopimelate biosynthesis</keyword>
<dbReference type="InterPro" id="IPR036291">
    <property type="entry name" value="NAD(P)-bd_dom_sf"/>
</dbReference>
<evidence type="ECO:0000256" key="11">
    <source>
        <dbReference type="ARBA" id="ARBA00049080"/>
    </source>
</evidence>
<evidence type="ECO:0000256" key="5">
    <source>
        <dbReference type="ARBA" id="ARBA00022915"/>
    </source>
</evidence>
<comment type="subcellular location">
    <subcellularLocation>
        <location evidence="13">Cytoplasm</location>
    </subcellularLocation>
</comment>
<evidence type="ECO:0000259" key="15">
    <source>
        <dbReference type="Pfam" id="PF05173"/>
    </source>
</evidence>
<comment type="similarity">
    <text evidence="1 13">Belongs to the DapB family.</text>
</comment>
<dbReference type="Gene3D" id="3.30.360.10">
    <property type="entry name" value="Dihydrodipicolinate Reductase, domain 2"/>
    <property type="match status" value="1"/>
</dbReference>
<evidence type="ECO:0000256" key="12">
    <source>
        <dbReference type="ARBA" id="ARBA00049396"/>
    </source>
</evidence>
<evidence type="ECO:0000256" key="13">
    <source>
        <dbReference type="HAMAP-Rule" id="MF_00102"/>
    </source>
</evidence>
<feature type="binding site" evidence="13">
    <location>
        <begin position="100"/>
        <end position="102"/>
    </location>
    <ligand>
        <name>NAD(+)</name>
        <dbReference type="ChEBI" id="CHEBI:57540"/>
    </ligand>
</feature>
<dbReference type="Gene3D" id="3.40.50.720">
    <property type="entry name" value="NAD(P)-binding Rossmann-like Domain"/>
    <property type="match status" value="1"/>
</dbReference>
<evidence type="ECO:0000313" key="16">
    <source>
        <dbReference type="EMBL" id="QOD38102.1"/>
    </source>
</evidence>
<feature type="binding site" evidence="13">
    <location>
        <position position="155"/>
    </location>
    <ligand>
        <name>(S)-2,3,4,5-tetrahydrodipicolinate</name>
        <dbReference type="ChEBI" id="CHEBI:16845"/>
    </ligand>
</feature>
<evidence type="ECO:0000259" key="14">
    <source>
        <dbReference type="Pfam" id="PF01113"/>
    </source>
</evidence>
<dbReference type="GO" id="GO:0016726">
    <property type="term" value="F:oxidoreductase activity, acting on CH or CH2 groups, NAD or NADP as acceptor"/>
    <property type="evidence" value="ECO:0007669"/>
    <property type="project" value="UniProtKB-UniRule"/>
</dbReference>
<evidence type="ECO:0000256" key="3">
    <source>
        <dbReference type="ARBA" id="ARBA00022605"/>
    </source>
</evidence>
<dbReference type="InterPro" id="IPR000846">
    <property type="entry name" value="DapB_N"/>
</dbReference>
<comment type="catalytic activity">
    <reaction evidence="12 13">
        <text>(S)-2,3,4,5-tetrahydrodipicolinate + NAD(+) + H2O = (2S,4S)-4-hydroxy-2,3,4,5-tetrahydrodipicolinate + NADH + H(+)</text>
        <dbReference type="Rhea" id="RHEA:35323"/>
        <dbReference type="ChEBI" id="CHEBI:15377"/>
        <dbReference type="ChEBI" id="CHEBI:15378"/>
        <dbReference type="ChEBI" id="CHEBI:16845"/>
        <dbReference type="ChEBI" id="CHEBI:57540"/>
        <dbReference type="ChEBI" id="CHEBI:57945"/>
        <dbReference type="ChEBI" id="CHEBI:67139"/>
        <dbReference type="EC" id="1.17.1.8"/>
    </reaction>
</comment>
<comment type="caution">
    <text evidence="13">Was originally thought to be a dihydrodipicolinate reductase (DHDPR), catalyzing the conversion of dihydrodipicolinate to tetrahydrodipicolinate. However, it was shown in E.coli that the substrate of the enzymatic reaction is not dihydrodipicolinate (DHDP) but in fact (2S,4S)-4-hydroxy-2,3,4,5-tetrahydrodipicolinic acid (HTPA), the product released by the DapA-catalyzed reaction.</text>
</comment>
<protein>
    <recommendedName>
        <fullName evidence="10 13">4-hydroxy-tetrahydrodipicolinate reductase</fullName>
        <shortName evidence="13">HTPA reductase</shortName>
        <ecNumber evidence="10 13">1.17.1.8</ecNumber>
    </recommendedName>
</protein>
<dbReference type="InterPro" id="IPR022664">
    <property type="entry name" value="DapB_N_CS"/>
</dbReference>
<sequence>MKIRVGVIGCLGRMGKKILNELAINTKIEIACAVTRLGNKHVGLDIGPIIGYGSDLGIKVTSSVNDAFELSDVVIDFTTKECMLDCLKAAIKFKKPLVSGTTGIEGIKLKEYATEAPILWSANMSVGVNVLLKLVRNAAELLGNEYDVEIWEMHHNLKRDSPSGTAIELGKVIADASKMDFQLNQYLYNGSNIREKRRIGFAVSRGGGVIGDHSVMFVNSDERIELNHKAIDRAAFVKGAIQAAIWLYENKRETPGLYSMQDMI</sequence>
<feature type="domain" description="Dihydrodipicolinate reductase N-terminal" evidence="14">
    <location>
        <begin position="3"/>
        <end position="124"/>
    </location>
</feature>
<keyword evidence="4 13" id="KW-0521">NADP</keyword>
<dbReference type="Pfam" id="PF01113">
    <property type="entry name" value="DapB_N"/>
    <property type="match status" value="1"/>
</dbReference>
<keyword evidence="3 13" id="KW-0028">Amino-acid biosynthesis</keyword>
<dbReference type="AlphaFoldDB" id="A0A7L7YLH0"/>
<dbReference type="InterPro" id="IPR022663">
    <property type="entry name" value="DapB_C"/>
</dbReference>
<dbReference type="HAMAP" id="MF_00102">
    <property type="entry name" value="DapB"/>
    <property type="match status" value="1"/>
</dbReference>
<dbReference type="PANTHER" id="PTHR20836:SF0">
    <property type="entry name" value="4-HYDROXY-TETRAHYDRODIPICOLINATE REDUCTASE 1, CHLOROPLASTIC-RELATED"/>
    <property type="match status" value="1"/>
</dbReference>
<dbReference type="GO" id="GO:0019877">
    <property type="term" value="P:diaminopimelate biosynthetic process"/>
    <property type="evidence" value="ECO:0007669"/>
    <property type="project" value="UniProtKB-UniRule"/>
</dbReference>
<comment type="caution">
    <text evidence="13">Lacks conserved residue(s) required for the propagation of feature annotation.</text>
</comment>
<dbReference type="PROSITE" id="PS01298">
    <property type="entry name" value="DAPB"/>
    <property type="match status" value="1"/>
</dbReference>